<keyword evidence="10" id="KW-1185">Reference proteome</keyword>
<feature type="transmembrane region" description="Helical" evidence="7">
    <location>
        <begin position="117"/>
        <end position="139"/>
    </location>
</feature>
<dbReference type="Pfam" id="PF07690">
    <property type="entry name" value="MFS_1"/>
    <property type="match status" value="1"/>
</dbReference>
<dbReference type="InterPro" id="IPR011701">
    <property type="entry name" value="MFS"/>
</dbReference>
<comment type="subcellular location">
    <subcellularLocation>
        <location evidence="1">Membrane</location>
        <topology evidence="1">Multi-pass membrane protein</topology>
    </subcellularLocation>
</comment>
<keyword evidence="4 7" id="KW-1133">Transmembrane helix</keyword>
<evidence type="ECO:0000256" key="1">
    <source>
        <dbReference type="ARBA" id="ARBA00004141"/>
    </source>
</evidence>
<evidence type="ECO:0000256" key="6">
    <source>
        <dbReference type="SAM" id="MobiDB-lite"/>
    </source>
</evidence>
<keyword evidence="3 7" id="KW-0812">Transmembrane</keyword>
<feature type="transmembrane region" description="Helical" evidence="7">
    <location>
        <begin position="387"/>
        <end position="407"/>
    </location>
</feature>
<feature type="transmembrane region" description="Helical" evidence="7">
    <location>
        <begin position="172"/>
        <end position="193"/>
    </location>
</feature>
<feature type="compositionally biased region" description="Low complexity" evidence="6">
    <location>
        <begin position="11"/>
        <end position="27"/>
    </location>
</feature>
<dbReference type="InterPro" id="IPR020846">
    <property type="entry name" value="MFS_dom"/>
</dbReference>
<dbReference type="FunFam" id="1.20.1250.20:FF:000196">
    <property type="entry name" value="MFS toxin efflux pump (AflT)"/>
    <property type="match status" value="1"/>
</dbReference>
<gene>
    <name evidence="9" type="ORF">QBC41DRAFT_39572</name>
</gene>
<feature type="transmembrane region" description="Helical" evidence="7">
    <location>
        <begin position="441"/>
        <end position="462"/>
    </location>
</feature>
<evidence type="ECO:0000259" key="8">
    <source>
        <dbReference type="PROSITE" id="PS50850"/>
    </source>
</evidence>
<dbReference type="SUPFAM" id="SSF103473">
    <property type="entry name" value="MFS general substrate transporter"/>
    <property type="match status" value="1"/>
</dbReference>
<dbReference type="InterPro" id="IPR036259">
    <property type="entry name" value="MFS_trans_sf"/>
</dbReference>
<feature type="transmembrane region" description="Helical" evidence="7">
    <location>
        <begin position="559"/>
        <end position="578"/>
    </location>
</feature>
<dbReference type="EMBL" id="JAULSY010000016">
    <property type="protein sequence ID" value="KAK0672086.1"/>
    <property type="molecule type" value="Genomic_DNA"/>
</dbReference>
<feature type="compositionally biased region" description="Basic and acidic residues" evidence="6">
    <location>
        <begin position="588"/>
        <end position="597"/>
    </location>
</feature>
<feature type="transmembrane region" description="Helical" evidence="7">
    <location>
        <begin position="79"/>
        <end position="105"/>
    </location>
</feature>
<proteinExistence type="predicted"/>
<evidence type="ECO:0000313" key="10">
    <source>
        <dbReference type="Proteomes" id="UP001174997"/>
    </source>
</evidence>
<comment type="caution">
    <text evidence="9">The sequence shown here is derived from an EMBL/GenBank/DDBJ whole genome shotgun (WGS) entry which is preliminary data.</text>
</comment>
<organism evidence="9 10">
    <name type="scientific">Cercophora samala</name>
    <dbReference type="NCBI Taxonomy" id="330535"/>
    <lineage>
        <taxon>Eukaryota</taxon>
        <taxon>Fungi</taxon>
        <taxon>Dikarya</taxon>
        <taxon>Ascomycota</taxon>
        <taxon>Pezizomycotina</taxon>
        <taxon>Sordariomycetes</taxon>
        <taxon>Sordariomycetidae</taxon>
        <taxon>Sordariales</taxon>
        <taxon>Lasiosphaeriaceae</taxon>
        <taxon>Cercophora</taxon>
    </lineage>
</organism>
<evidence type="ECO:0000256" key="4">
    <source>
        <dbReference type="ARBA" id="ARBA00022989"/>
    </source>
</evidence>
<evidence type="ECO:0000256" key="3">
    <source>
        <dbReference type="ARBA" id="ARBA00022692"/>
    </source>
</evidence>
<dbReference type="PANTHER" id="PTHR23501">
    <property type="entry name" value="MAJOR FACILITATOR SUPERFAMILY"/>
    <property type="match status" value="1"/>
</dbReference>
<dbReference type="PROSITE" id="PS50850">
    <property type="entry name" value="MFS"/>
    <property type="match status" value="1"/>
</dbReference>
<dbReference type="CDD" id="cd17502">
    <property type="entry name" value="MFS_Azr1_MDR_like"/>
    <property type="match status" value="1"/>
</dbReference>
<dbReference type="GO" id="GO:0022857">
    <property type="term" value="F:transmembrane transporter activity"/>
    <property type="evidence" value="ECO:0007669"/>
    <property type="project" value="InterPro"/>
</dbReference>
<evidence type="ECO:0000256" key="5">
    <source>
        <dbReference type="ARBA" id="ARBA00023136"/>
    </source>
</evidence>
<feature type="domain" description="Major facilitator superfamily (MFS) profile" evidence="8">
    <location>
        <begin position="82"/>
        <end position="540"/>
    </location>
</feature>
<sequence length="606" mass="64108">MADKDKEKDTTTSTSSPTPPSTSSQSPDRPPSPTPIQDASTTAAPIPEATTTTDTSKQPPSSTPQDDPNNTTYPSGPKLYLIISSLCLSVFLVALDQTIIAPALGAITTEFSSVRDIGWYGAAYLLTTTALQPCYGSLYRMFSVKYTYLVAVFIFEIGSLICAVAPTSNAFIVGRAIAGMGTAGLFSGSIVILSYTLPLRKRPAAFGLIGGMWGISSVAGPLLGGAFSDAPNPGWRWCFYINLPIGAFAMAAIWFFLRISRVDNPEGLTFLERILRLDLAGTAMLIPAIICLLLALQWGGTEYAWDSSVVIGLFVGFALMMGVFAGIQVWKGDGGTLPPRLFRNRDVVCAMLFAFFFGAGFFPLVYYLALYFQAVQGDTAVTAGIKLLPLLISVVLTSILTGGLVTVVGYYNPFILPCMVLFAAGAGLITTFSLSTPFSAWFGYQVLAGLGIGVGFQTGVLVVQNVMPLEWIPVATACIQFFQSIGGAIFIAVAQAVFQNGLIDTLAKDAPDLPAELFLNIGASQVSQVVSAPPPAGLGRPGDVNIVLNAYLQGLRNTYYIAVGCACGAFVAACGLSWKKIQRHNRAKAADDSEGGEKTAVVVPAH</sequence>
<feature type="transmembrane region" description="Helical" evidence="7">
    <location>
        <begin position="308"/>
        <end position="327"/>
    </location>
</feature>
<dbReference type="Proteomes" id="UP001174997">
    <property type="component" value="Unassembled WGS sequence"/>
</dbReference>
<feature type="transmembrane region" description="Helical" evidence="7">
    <location>
        <begin position="347"/>
        <end position="367"/>
    </location>
</feature>
<protein>
    <submittedName>
        <fullName evidence="9">Major facilitator superfamily domain-containing protein</fullName>
    </submittedName>
</protein>
<keyword evidence="2" id="KW-0813">Transport</keyword>
<dbReference type="PRINTS" id="PR01036">
    <property type="entry name" value="TCRTETB"/>
</dbReference>
<feature type="compositionally biased region" description="Polar residues" evidence="6">
    <location>
        <begin position="57"/>
        <end position="71"/>
    </location>
</feature>
<reference evidence="9" key="1">
    <citation type="submission" date="2023-06" db="EMBL/GenBank/DDBJ databases">
        <title>Genome-scale phylogeny and comparative genomics of the fungal order Sordariales.</title>
        <authorList>
            <consortium name="Lawrence Berkeley National Laboratory"/>
            <person name="Hensen N."/>
            <person name="Bonometti L."/>
            <person name="Westerberg I."/>
            <person name="Brannstrom I.O."/>
            <person name="Guillou S."/>
            <person name="Cros-Aarteil S."/>
            <person name="Calhoun S."/>
            <person name="Haridas S."/>
            <person name="Kuo A."/>
            <person name="Mondo S."/>
            <person name="Pangilinan J."/>
            <person name="Riley R."/>
            <person name="Labutti K."/>
            <person name="Andreopoulos B."/>
            <person name="Lipzen A."/>
            <person name="Chen C."/>
            <person name="Yanf M."/>
            <person name="Daum C."/>
            <person name="Ng V."/>
            <person name="Clum A."/>
            <person name="Steindorff A."/>
            <person name="Ohm R."/>
            <person name="Martin F."/>
            <person name="Silar P."/>
            <person name="Natvig D."/>
            <person name="Lalanne C."/>
            <person name="Gautier V."/>
            <person name="Ament-Velasquez S.L."/>
            <person name="Kruys A."/>
            <person name="Hutchinson M.I."/>
            <person name="Powell A.J."/>
            <person name="Barry K."/>
            <person name="Miller A.N."/>
            <person name="Grigoriev I.V."/>
            <person name="Debuchy R."/>
            <person name="Gladieux P."/>
            <person name="Thoren M.H."/>
            <person name="Johannesson H."/>
        </authorList>
    </citation>
    <scope>NUCLEOTIDE SEQUENCE</scope>
    <source>
        <strain evidence="9">CBS 307.81</strain>
    </source>
</reference>
<feature type="transmembrane region" description="Helical" evidence="7">
    <location>
        <begin position="205"/>
        <end position="227"/>
    </location>
</feature>
<accession>A0AA40DCW7</accession>
<feature type="transmembrane region" description="Helical" evidence="7">
    <location>
        <begin position="414"/>
        <end position="435"/>
    </location>
</feature>
<evidence type="ECO:0000313" key="9">
    <source>
        <dbReference type="EMBL" id="KAK0672086.1"/>
    </source>
</evidence>
<dbReference type="Gene3D" id="1.20.1250.20">
    <property type="entry name" value="MFS general substrate transporter like domains"/>
    <property type="match status" value="2"/>
</dbReference>
<feature type="compositionally biased region" description="Basic and acidic residues" evidence="6">
    <location>
        <begin position="1"/>
        <end position="10"/>
    </location>
</feature>
<dbReference type="AlphaFoldDB" id="A0AA40DCW7"/>
<evidence type="ECO:0000256" key="2">
    <source>
        <dbReference type="ARBA" id="ARBA00022448"/>
    </source>
</evidence>
<feature type="transmembrane region" description="Helical" evidence="7">
    <location>
        <begin position="474"/>
        <end position="498"/>
    </location>
</feature>
<dbReference type="PANTHER" id="PTHR23501:SF198">
    <property type="entry name" value="AZOLE RESISTANCE PROTEIN 1-RELATED"/>
    <property type="match status" value="1"/>
</dbReference>
<name>A0AA40DCW7_9PEZI</name>
<keyword evidence="5 7" id="KW-0472">Membrane</keyword>
<feature type="region of interest" description="Disordered" evidence="6">
    <location>
        <begin position="1"/>
        <end position="71"/>
    </location>
</feature>
<evidence type="ECO:0000256" key="7">
    <source>
        <dbReference type="SAM" id="Phobius"/>
    </source>
</evidence>
<feature type="transmembrane region" description="Helical" evidence="7">
    <location>
        <begin position="277"/>
        <end position="296"/>
    </location>
</feature>
<feature type="transmembrane region" description="Helical" evidence="7">
    <location>
        <begin position="146"/>
        <end position="166"/>
    </location>
</feature>
<feature type="transmembrane region" description="Helical" evidence="7">
    <location>
        <begin position="239"/>
        <end position="257"/>
    </location>
</feature>
<dbReference type="GO" id="GO:0005886">
    <property type="term" value="C:plasma membrane"/>
    <property type="evidence" value="ECO:0007669"/>
    <property type="project" value="TreeGrafter"/>
</dbReference>
<feature type="compositionally biased region" description="Low complexity" evidence="6">
    <location>
        <begin position="39"/>
        <end position="56"/>
    </location>
</feature>
<feature type="region of interest" description="Disordered" evidence="6">
    <location>
        <begin position="587"/>
        <end position="606"/>
    </location>
</feature>